<feature type="compositionally biased region" description="Basic and acidic residues" evidence="1">
    <location>
        <begin position="245"/>
        <end position="254"/>
    </location>
</feature>
<evidence type="ECO:0000313" key="4">
    <source>
        <dbReference type="WBParaSite" id="GPLIN_000437900"/>
    </source>
</evidence>
<organism evidence="3 4">
    <name type="scientific">Globodera pallida</name>
    <name type="common">Potato cyst nematode worm</name>
    <name type="synonym">Heterodera pallida</name>
    <dbReference type="NCBI Taxonomy" id="36090"/>
    <lineage>
        <taxon>Eukaryota</taxon>
        <taxon>Metazoa</taxon>
        <taxon>Ecdysozoa</taxon>
        <taxon>Nematoda</taxon>
        <taxon>Chromadorea</taxon>
        <taxon>Rhabditida</taxon>
        <taxon>Tylenchina</taxon>
        <taxon>Tylenchomorpha</taxon>
        <taxon>Tylenchoidea</taxon>
        <taxon>Heteroderidae</taxon>
        <taxon>Heteroderinae</taxon>
        <taxon>Globodera</taxon>
    </lineage>
</organism>
<dbReference type="Proteomes" id="UP000050741">
    <property type="component" value="Unassembled WGS sequence"/>
</dbReference>
<protein>
    <submittedName>
        <fullName evidence="4">SANT domain-containing protein</fullName>
    </submittedName>
</protein>
<evidence type="ECO:0000313" key="3">
    <source>
        <dbReference type="Proteomes" id="UP000050741"/>
    </source>
</evidence>
<reference evidence="3" key="2">
    <citation type="submission" date="2014-05" db="EMBL/GenBank/DDBJ databases">
        <title>The genome and life-stage specific transcriptomes of Globodera pallida elucidate key aspects of plant parasitism by a cyst nematode.</title>
        <authorList>
            <person name="Cotton J.A."/>
            <person name="Lilley C.J."/>
            <person name="Jones L.M."/>
            <person name="Kikuchi T."/>
            <person name="Reid A.J."/>
            <person name="Thorpe P."/>
            <person name="Tsai I.J."/>
            <person name="Beasley H."/>
            <person name="Blok V."/>
            <person name="Cock P.J.A."/>
            <person name="Van den Akker S.E."/>
            <person name="Holroyd N."/>
            <person name="Hunt M."/>
            <person name="Mantelin S."/>
            <person name="Naghra H."/>
            <person name="Pain A."/>
            <person name="Palomares-Rius J.E."/>
            <person name="Zarowiecki M."/>
            <person name="Berriman M."/>
            <person name="Jones J.T."/>
            <person name="Urwin P.E."/>
        </authorList>
    </citation>
    <scope>NUCLEOTIDE SEQUENCE [LARGE SCALE GENOMIC DNA]</scope>
    <source>
        <strain evidence="3">Lindley</strain>
    </source>
</reference>
<keyword evidence="3" id="KW-1185">Reference proteome</keyword>
<feature type="region of interest" description="Disordered" evidence="1">
    <location>
        <begin position="18"/>
        <end position="42"/>
    </location>
</feature>
<accession>A0A183BUU3</accession>
<sequence>MSNSAIVKIENDIHQHSAAAAAARQLPAESGDSPVNNETKPKLFSSSVPSIAGPSRVAVAAAPPNALILEEPVQQNTKKLQVVVPRFSHAVSSQLRPHHQQQRPLRLLGNFHRILRTPTRVIRVVTPSSGGGGAGGNQQCKQKIGTGNCQPAPPAVATYVSTTAPVAATATATNTTTTSAAAAASTTTSSNKMAWKMGVNGKQHWPKVSPSQRAPHIAMSSPHHPSYIIRAQASDGSRQQKPKQQQKDKPNNFYRGDEFQRFVPVKAPSSATTVTASAAAAAVAAPYTVMVTSSSGSSATVSFAPGQAASTSAATTTSAATISGEIAAGDAVVAVMDGTGLRRSQRKAPGSNGGAAGLLTMAGTSTKDELWRNDSGGAVSDVLAAVRPKRMSILNKQLNYADGDESEGRGIVPTGRPSQISVGQQFQAELPEHGDQQKHQHQKQRPQAVQTTASASSSSKGNLVDRDECLWSSTEFVNTKLMELKDLEALHLLNSFSFSQPFALCNLEKFACSNAEKATKWLESMDEQFIELLNKHGKNFRKIAKNLSGEWNGPQAELVQRYYALKSERCLSSNSAQFVRCPHIKILGPPVEASDRRPVARTKCVNCTQKLWRDPTTAGADWRGRRRPPILCPPCELYARCNKERNVPTLRATARNGQQQKAKALAGKKRKTNKKVPPVKKVIVKREIVGKRGECVRKAETGRNSVEREETEQKQQQQQANGAGGEEEMAVFDEFLAEVNRIRRRNDNGGTH</sequence>
<dbReference type="SMART" id="SM00717">
    <property type="entry name" value="SANT"/>
    <property type="match status" value="1"/>
</dbReference>
<feature type="region of interest" description="Disordered" evidence="1">
    <location>
        <begin position="234"/>
        <end position="254"/>
    </location>
</feature>
<feature type="compositionally biased region" description="Basic and acidic residues" evidence="1">
    <location>
        <begin position="699"/>
        <end position="713"/>
    </location>
</feature>
<feature type="region of interest" description="Disordered" evidence="1">
    <location>
        <begin position="431"/>
        <end position="462"/>
    </location>
</feature>
<feature type="region of interest" description="Disordered" evidence="1">
    <location>
        <begin position="202"/>
        <end position="221"/>
    </location>
</feature>
<feature type="region of interest" description="Disordered" evidence="1">
    <location>
        <begin position="699"/>
        <end position="729"/>
    </location>
</feature>
<dbReference type="AlphaFoldDB" id="A0A183BUU3"/>
<proteinExistence type="predicted"/>
<reference evidence="3" key="1">
    <citation type="submission" date="2013-12" db="EMBL/GenBank/DDBJ databases">
        <authorList>
            <person name="Aslett M."/>
        </authorList>
    </citation>
    <scope>NUCLEOTIDE SEQUENCE [LARGE SCALE GENOMIC DNA]</scope>
    <source>
        <strain evidence="3">Lindley</strain>
    </source>
</reference>
<name>A0A183BUU3_GLOPA</name>
<reference evidence="4" key="3">
    <citation type="submission" date="2016-06" db="UniProtKB">
        <authorList>
            <consortium name="WormBaseParasite"/>
        </authorList>
    </citation>
    <scope>IDENTIFICATION</scope>
</reference>
<dbReference type="WBParaSite" id="GPLIN_000437900">
    <property type="protein sequence ID" value="GPLIN_000437900"/>
    <property type="gene ID" value="GPLIN_000437900"/>
</dbReference>
<dbReference type="InterPro" id="IPR001005">
    <property type="entry name" value="SANT/Myb"/>
</dbReference>
<feature type="domain" description="Myb-like" evidence="2">
    <location>
        <begin position="517"/>
        <end position="568"/>
    </location>
</feature>
<evidence type="ECO:0000259" key="2">
    <source>
        <dbReference type="SMART" id="SM00717"/>
    </source>
</evidence>
<dbReference type="CDD" id="cd00167">
    <property type="entry name" value="SANT"/>
    <property type="match status" value="1"/>
</dbReference>
<evidence type="ECO:0000256" key="1">
    <source>
        <dbReference type="SAM" id="MobiDB-lite"/>
    </source>
</evidence>
<feature type="compositionally biased region" description="Polar residues" evidence="1">
    <location>
        <begin position="33"/>
        <end position="42"/>
    </location>
</feature>